<keyword evidence="2" id="KW-1185">Reference proteome</keyword>
<reference evidence="1" key="2">
    <citation type="submission" date="2025-09" db="UniProtKB">
        <authorList>
            <consortium name="EnsemblPlants"/>
        </authorList>
    </citation>
    <scope>IDENTIFICATION</scope>
</reference>
<sequence length="377" mass="41748">MEATPISSKPPSPAPATAPAPPPPMEPVPLAVMEPVPMPMPSPPPPPPPAVGGLEADPSSMNQLALASTPKRQKVEEAADGNGCKHCACKKSRCLKLYCPCFSGGGYCSERCGCMPCFNKADFAETVQTTRKVLLSRQKRMSLKINRRLEANAETVEDAHNSSSSTPPRRGCNCKKSSCLKKYCDCYQDGTGCSLFCRCEDCKNPFGKNEGIMTEESKRFLYTGADLDHSEDEHEFVVERSPRLQSPISKESSFQHTPPRNKASSRDTHMLPQALSQWQPRSWQSSKRKSNDRAVDVSGENKNSNHDWLLAKHQQQQEDSYSIARCIQILNGMVELSQVEKSVAPDVFLQAGNREIFVSLGLDVRALWLKRKIQHLT</sequence>
<proteinExistence type="predicted"/>
<protein>
    <submittedName>
        <fullName evidence="1">Uncharacterized protein</fullName>
    </submittedName>
</protein>
<name>A0ACD5T8N6_AVESA</name>
<dbReference type="Proteomes" id="UP001732700">
    <property type="component" value="Chromosome 1A"/>
</dbReference>
<evidence type="ECO:0000313" key="2">
    <source>
        <dbReference type="Proteomes" id="UP001732700"/>
    </source>
</evidence>
<dbReference type="EnsemblPlants" id="AVESA.00010b.r2.1AG0010880.1">
    <property type="protein sequence ID" value="AVESA.00010b.r2.1AG0010880.1.CDS"/>
    <property type="gene ID" value="AVESA.00010b.r2.1AG0010880"/>
</dbReference>
<organism evidence="1 2">
    <name type="scientific">Avena sativa</name>
    <name type="common">Oat</name>
    <dbReference type="NCBI Taxonomy" id="4498"/>
    <lineage>
        <taxon>Eukaryota</taxon>
        <taxon>Viridiplantae</taxon>
        <taxon>Streptophyta</taxon>
        <taxon>Embryophyta</taxon>
        <taxon>Tracheophyta</taxon>
        <taxon>Spermatophyta</taxon>
        <taxon>Magnoliopsida</taxon>
        <taxon>Liliopsida</taxon>
        <taxon>Poales</taxon>
        <taxon>Poaceae</taxon>
        <taxon>BOP clade</taxon>
        <taxon>Pooideae</taxon>
        <taxon>Poodae</taxon>
        <taxon>Poeae</taxon>
        <taxon>Poeae Chloroplast Group 1 (Aveneae type)</taxon>
        <taxon>Aveninae</taxon>
        <taxon>Avena</taxon>
    </lineage>
</organism>
<accession>A0ACD5T8N6</accession>
<evidence type="ECO:0000313" key="1">
    <source>
        <dbReference type="EnsemblPlants" id="AVESA.00010b.r2.1AG0010880.1.CDS"/>
    </source>
</evidence>
<reference evidence="1" key="1">
    <citation type="submission" date="2021-05" db="EMBL/GenBank/DDBJ databases">
        <authorList>
            <person name="Scholz U."/>
            <person name="Mascher M."/>
            <person name="Fiebig A."/>
        </authorList>
    </citation>
    <scope>NUCLEOTIDE SEQUENCE [LARGE SCALE GENOMIC DNA]</scope>
</reference>